<feature type="region of interest" description="Disordered" evidence="1">
    <location>
        <begin position="188"/>
        <end position="274"/>
    </location>
</feature>
<accession>A0ABV7ZG82</accession>
<name>A0ABV7ZG82_9HELI</name>
<evidence type="ECO:0000256" key="1">
    <source>
        <dbReference type="SAM" id="MobiDB-lite"/>
    </source>
</evidence>
<evidence type="ECO:0000313" key="3">
    <source>
        <dbReference type="Proteomes" id="UP001595783"/>
    </source>
</evidence>
<evidence type="ECO:0008006" key="4">
    <source>
        <dbReference type="Google" id="ProtNLM"/>
    </source>
</evidence>
<protein>
    <recommendedName>
        <fullName evidence="4">Transglycosylase SLT domain-containing protein</fullName>
    </recommendedName>
</protein>
<gene>
    <name evidence="2" type="ORF">ACFOPX_01875</name>
</gene>
<proteinExistence type="predicted"/>
<organism evidence="2 3">
    <name type="scientific">Helicobacter baculiformis</name>
    <dbReference type="NCBI Taxonomy" id="427351"/>
    <lineage>
        <taxon>Bacteria</taxon>
        <taxon>Pseudomonadati</taxon>
        <taxon>Campylobacterota</taxon>
        <taxon>Epsilonproteobacteria</taxon>
        <taxon>Campylobacterales</taxon>
        <taxon>Helicobacteraceae</taxon>
        <taxon>Helicobacter</taxon>
    </lineage>
</organism>
<reference evidence="3" key="1">
    <citation type="journal article" date="2019" name="Int. J. Syst. Evol. Microbiol.">
        <title>The Global Catalogue of Microorganisms (GCM) 10K type strain sequencing project: providing services to taxonomists for standard genome sequencing and annotation.</title>
        <authorList>
            <consortium name="The Broad Institute Genomics Platform"/>
            <consortium name="The Broad Institute Genome Sequencing Center for Infectious Disease"/>
            <person name="Wu L."/>
            <person name="Ma J."/>
        </authorList>
    </citation>
    <scope>NUCLEOTIDE SEQUENCE [LARGE SCALE GENOMIC DNA]</scope>
    <source>
        <strain evidence="3">CCUG 53816</strain>
    </source>
</reference>
<keyword evidence="3" id="KW-1185">Reference proteome</keyword>
<dbReference type="Proteomes" id="UP001595783">
    <property type="component" value="Unassembled WGS sequence"/>
</dbReference>
<sequence length="274" mass="31388">MEKARGGLWRAVVAGVLGAVGALGAEKANLAECNDPLKFNDQQKRIIVYAYRYGFKQDLGYALAAIAWKESCAGMYRVNFGDPSAGIYHAYIPSVLKLYNERDTRFMQNVYGDLLIRDKAFASKVALDTLISWRRTHKGDLKNMIKSYHKGLRWQKNDYLNQGANEYYEDIVAKIKVLQSVMPTLQQSVDEKRPPKESITYAQSEIRPLEIRPKPKPKPISRRHHTPPKAQHKKPPVHTQKPKVEHEHQPNSQATHKKHKEDNSIFLMQEAPVF</sequence>
<dbReference type="RefSeq" id="WP_104751940.1">
    <property type="nucleotide sequence ID" value="NZ_FZMF01000013.1"/>
</dbReference>
<evidence type="ECO:0000313" key="2">
    <source>
        <dbReference type="EMBL" id="MFC3847284.1"/>
    </source>
</evidence>
<feature type="compositionally biased region" description="Basic residues" evidence="1">
    <location>
        <begin position="214"/>
        <end position="236"/>
    </location>
</feature>
<comment type="caution">
    <text evidence="2">The sequence shown here is derived from an EMBL/GenBank/DDBJ whole genome shotgun (WGS) entry which is preliminary data.</text>
</comment>
<dbReference type="EMBL" id="JBHRZO010000009">
    <property type="protein sequence ID" value="MFC3847284.1"/>
    <property type="molecule type" value="Genomic_DNA"/>
</dbReference>